<evidence type="ECO:0000256" key="2">
    <source>
        <dbReference type="ARBA" id="ARBA00022598"/>
    </source>
</evidence>
<sequence length="510" mass="56465">MAERAADEHAEADNRYEKCYSAGAMAQGKPRVRFAPSPTGYLHIGGVRTALFNWLWARKTGGTFVLRIEDTDQERSTPENEAIILRELRWLGLGWDEGPEVGGEHGPYRQMERLPLYQEYVEKLIAAGAAYRCYCTKEELDAQREALKARDPKAQFRYPGTCRDRTGPAPDRPFVIRFRAPSSGAVTYRDLVFGEVVTPNNTQQDAVLMRADGVPLYNLGAVIDDITMGITLVARGRDHMINTPPQILLYQALGAPTPQFAHLPMMLAPSGEKLSKRYGAVSVGEYRERGISAVGLLNYLVRFGWSFGDEEIFSMQDLVQKFSWENCSKADGKFDGKKLAAIAFEQLKSSALTPDDVYLDGTLPFLEKRGLSGVDREAVRAILPLIRERAQTYADAADALDYFFRDLPVYDEKAVKKFLVADKAPHLRAVRDLFASIDDFSAKNLEARFGELLAEKKLEIKDVAQPVRVAVSGRTATPGLFDVLALVGKPRALARLDHALGLIAASSGAG</sequence>
<evidence type="ECO:0000259" key="8">
    <source>
        <dbReference type="Pfam" id="PF00749"/>
    </source>
</evidence>
<dbReference type="InterPro" id="IPR045462">
    <property type="entry name" value="aa-tRNA-synth_I_cd-bd"/>
</dbReference>
<keyword evidence="7" id="KW-0862">Zinc</keyword>
<comment type="catalytic activity">
    <reaction evidence="7">
        <text>tRNA(Glu) + L-glutamate + ATP = L-glutamyl-tRNA(Glu) + AMP + diphosphate</text>
        <dbReference type="Rhea" id="RHEA:23540"/>
        <dbReference type="Rhea" id="RHEA-COMP:9663"/>
        <dbReference type="Rhea" id="RHEA-COMP:9680"/>
        <dbReference type="ChEBI" id="CHEBI:29985"/>
        <dbReference type="ChEBI" id="CHEBI:30616"/>
        <dbReference type="ChEBI" id="CHEBI:33019"/>
        <dbReference type="ChEBI" id="CHEBI:78442"/>
        <dbReference type="ChEBI" id="CHEBI:78520"/>
        <dbReference type="ChEBI" id="CHEBI:456215"/>
        <dbReference type="EC" id="6.1.1.17"/>
    </reaction>
</comment>
<dbReference type="InterPro" id="IPR004527">
    <property type="entry name" value="Glu-tRNA-ligase_bac/mito"/>
</dbReference>
<keyword evidence="4 7" id="KW-0067">ATP-binding</keyword>
<feature type="binding site" evidence="7">
    <location>
        <position position="276"/>
    </location>
    <ligand>
        <name>ATP</name>
        <dbReference type="ChEBI" id="CHEBI:30616"/>
    </ligand>
</feature>
<dbReference type="SUPFAM" id="SSF48163">
    <property type="entry name" value="An anticodon-binding domain of class I aminoacyl-tRNA synthetases"/>
    <property type="match status" value="1"/>
</dbReference>
<dbReference type="Gene3D" id="3.40.50.620">
    <property type="entry name" value="HUPs"/>
    <property type="match status" value="1"/>
</dbReference>
<keyword evidence="7" id="KW-0479">Metal-binding</keyword>
<feature type="domain" description="Aminoacyl-tRNA synthetase class I anticodon-binding" evidence="9">
    <location>
        <begin position="364"/>
        <end position="500"/>
    </location>
</feature>
<evidence type="ECO:0000256" key="6">
    <source>
        <dbReference type="ARBA" id="ARBA00023146"/>
    </source>
</evidence>
<feature type="short sequence motif" description="'HIGH' region" evidence="7">
    <location>
        <begin position="36"/>
        <end position="46"/>
    </location>
</feature>
<reference evidence="10 11" key="1">
    <citation type="submission" date="2022-11" db="EMBL/GenBank/DDBJ databases">
        <title>Minimal conservation of predation-associated metabolite biosynthetic gene clusters underscores biosynthetic potential of Myxococcota including descriptions for ten novel species: Archangium lansinium sp. nov., Myxococcus landrumus sp. nov., Nannocystis bai.</title>
        <authorList>
            <person name="Ahearne A."/>
            <person name="Stevens C."/>
            <person name="Dowd S."/>
        </authorList>
    </citation>
    <scope>NUCLEOTIDE SEQUENCE [LARGE SCALE GENOMIC DNA]</scope>
    <source>
        <strain evidence="10 11">RJM3</strain>
    </source>
</reference>
<proteinExistence type="inferred from homology"/>
<evidence type="ECO:0000256" key="5">
    <source>
        <dbReference type="ARBA" id="ARBA00022917"/>
    </source>
</evidence>
<dbReference type="InterPro" id="IPR014729">
    <property type="entry name" value="Rossmann-like_a/b/a_fold"/>
</dbReference>
<feature type="binding site" evidence="7">
    <location>
        <position position="162"/>
    </location>
    <ligand>
        <name>Zn(2+)</name>
        <dbReference type="ChEBI" id="CHEBI:29105"/>
    </ligand>
</feature>
<dbReference type="CDD" id="cd00808">
    <property type="entry name" value="GluRS_core"/>
    <property type="match status" value="1"/>
</dbReference>
<comment type="similarity">
    <text evidence="1 7">Belongs to the class-I aminoacyl-tRNA synthetase family. Glutamate--tRNA ligase type 1 subfamily.</text>
</comment>
<dbReference type="Pfam" id="PF00749">
    <property type="entry name" value="tRNA-synt_1c"/>
    <property type="match status" value="1"/>
</dbReference>
<accession>A0ABT5F080</accession>
<evidence type="ECO:0000256" key="7">
    <source>
        <dbReference type="HAMAP-Rule" id="MF_00022"/>
    </source>
</evidence>
<evidence type="ECO:0000259" key="9">
    <source>
        <dbReference type="Pfam" id="PF19269"/>
    </source>
</evidence>
<dbReference type="PANTHER" id="PTHR43311:SF2">
    <property type="entry name" value="GLUTAMATE--TRNA LIGASE, MITOCHONDRIAL-RELATED"/>
    <property type="match status" value="1"/>
</dbReference>
<feature type="binding site" evidence="7">
    <location>
        <position position="135"/>
    </location>
    <ligand>
        <name>Zn(2+)</name>
        <dbReference type="ChEBI" id="CHEBI:29105"/>
    </ligand>
</feature>
<dbReference type="InterPro" id="IPR049940">
    <property type="entry name" value="GluQ/Sye"/>
</dbReference>
<dbReference type="InterPro" id="IPR000924">
    <property type="entry name" value="Glu/Gln-tRNA-synth"/>
</dbReference>
<feature type="binding site" evidence="7">
    <location>
        <position position="164"/>
    </location>
    <ligand>
        <name>Zn(2+)</name>
        <dbReference type="ChEBI" id="CHEBI:29105"/>
    </ligand>
</feature>
<feature type="binding site" evidence="7">
    <location>
        <position position="133"/>
    </location>
    <ligand>
        <name>Zn(2+)</name>
        <dbReference type="ChEBI" id="CHEBI:29105"/>
    </ligand>
</feature>
<dbReference type="EC" id="6.1.1.17" evidence="7"/>
<dbReference type="Proteomes" id="UP001221411">
    <property type="component" value="Unassembled WGS sequence"/>
</dbReference>
<keyword evidence="7" id="KW-0963">Cytoplasm</keyword>
<dbReference type="InterPro" id="IPR001412">
    <property type="entry name" value="aa-tRNA-synth_I_CS"/>
</dbReference>
<evidence type="ECO:0000313" key="10">
    <source>
        <dbReference type="EMBL" id="MDC0747039.1"/>
    </source>
</evidence>
<dbReference type="InterPro" id="IPR008925">
    <property type="entry name" value="aa_tRNA-synth_I_cd-bd_sf"/>
</dbReference>
<dbReference type="Pfam" id="PF19269">
    <property type="entry name" value="Anticodon_2"/>
    <property type="match status" value="1"/>
</dbReference>
<keyword evidence="5 7" id="KW-0648">Protein biosynthesis</keyword>
<evidence type="ECO:0000313" key="11">
    <source>
        <dbReference type="Proteomes" id="UP001221411"/>
    </source>
</evidence>
<comment type="caution">
    <text evidence="10">The sequence shown here is derived from an EMBL/GenBank/DDBJ whole genome shotgun (WGS) entry which is preliminary data.</text>
</comment>
<dbReference type="PANTHER" id="PTHR43311">
    <property type="entry name" value="GLUTAMATE--TRNA LIGASE"/>
    <property type="match status" value="1"/>
</dbReference>
<dbReference type="InterPro" id="IPR020751">
    <property type="entry name" value="aa-tRNA-synth_I_codon-bd_sub2"/>
</dbReference>
<keyword evidence="6 7" id="KW-0030">Aminoacyl-tRNA synthetase</keyword>
<gene>
    <name evidence="7 10" type="primary">gltX</name>
    <name evidence="10" type="ORF">POL67_37265</name>
</gene>
<keyword evidence="2 7" id="KW-0436">Ligase</keyword>
<dbReference type="HAMAP" id="MF_00022">
    <property type="entry name" value="Glu_tRNA_synth_type1"/>
    <property type="match status" value="1"/>
</dbReference>
<dbReference type="GO" id="GO:0004818">
    <property type="term" value="F:glutamate-tRNA ligase activity"/>
    <property type="evidence" value="ECO:0007669"/>
    <property type="project" value="UniProtKB-EC"/>
</dbReference>
<keyword evidence="11" id="KW-1185">Reference proteome</keyword>
<comment type="subunit">
    <text evidence="7">Monomer.</text>
</comment>
<evidence type="ECO:0000256" key="3">
    <source>
        <dbReference type="ARBA" id="ARBA00022741"/>
    </source>
</evidence>
<organism evidence="10 11">
    <name type="scientific">Polyangium mundeleinium</name>
    <dbReference type="NCBI Taxonomy" id="2995306"/>
    <lineage>
        <taxon>Bacteria</taxon>
        <taxon>Pseudomonadati</taxon>
        <taxon>Myxococcota</taxon>
        <taxon>Polyangia</taxon>
        <taxon>Polyangiales</taxon>
        <taxon>Polyangiaceae</taxon>
        <taxon>Polyangium</taxon>
    </lineage>
</organism>
<name>A0ABT5F080_9BACT</name>
<comment type="function">
    <text evidence="7">Catalyzes the attachment of glutamate to tRNA(Glu) in a two-step reaction: glutamate is first activated by ATP to form Glu-AMP and then transferred to the acceptor end of tRNA(Glu).</text>
</comment>
<feature type="domain" description="Glutamyl/glutaminyl-tRNA synthetase class Ib catalytic" evidence="8">
    <location>
        <begin position="31"/>
        <end position="340"/>
    </location>
</feature>
<dbReference type="PROSITE" id="PS00178">
    <property type="entry name" value="AA_TRNA_LIGASE_I"/>
    <property type="match status" value="1"/>
</dbReference>
<dbReference type="SUPFAM" id="SSF52374">
    <property type="entry name" value="Nucleotidylyl transferase"/>
    <property type="match status" value="1"/>
</dbReference>
<evidence type="ECO:0000256" key="1">
    <source>
        <dbReference type="ARBA" id="ARBA00007894"/>
    </source>
</evidence>
<comment type="cofactor">
    <cofactor evidence="7">
        <name>Zn(2+)</name>
        <dbReference type="ChEBI" id="CHEBI:29105"/>
    </cofactor>
    <text evidence="7">Binds 1 zinc ion per subunit.</text>
</comment>
<dbReference type="InterPro" id="IPR033910">
    <property type="entry name" value="GluRS_core"/>
</dbReference>
<keyword evidence="3 7" id="KW-0547">Nucleotide-binding</keyword>
<comment type="subcellular location">
    <subcellularLocation>
        <location evidence="7">Cytoplasm</location>
    </subcellularLocation>
</comment>
<evidence type="ECO:0000256" key="4">
    <source>
        <dbReference type="ARBA" id="ARBA00022840"/>
    </source>
</evidence>
<dbReference type="InterPro" id="IPR020058">
    <property type="entry name" value="Glu/Gln-tRNA-synth_Ib_cat-dom"/>
</dbReference>
<dbReference type="EMBL" id="JAQNDO010000001">
    <property type="protein sequence ID" value="MDC0747039.1"/>
    <property type="molecule type" value="Genomic_DNA"/>
</dbReference>
<dbReference type="Gene3D" id="1.10.10.350">
    <property type="match status" value="1"/>
</dbReference>
<protein>
    <recommendedName>
        <fullName evidence="7">Glutamate--tRNA ligase</fullName>
        <ecNumber evidence="7">6.1.1.17</ecNumber>
    </recommendedName>
    <alternativeName>
        <fullName evidence="7">Glutamyl-tRNA synthetase</fullName>
        <shortName evidence="7">GluRS</shortName>
    </alternativeName>
</protein>
<dbReference type="PRINTS" id="PR00987">
    <property type="entry name" value="TRNASYNTHGLU"/>
</dbReference>
<feature type="short sequence motif" description="'KMSKS' region" evidence="7">
    <location>
        <begin position="273"/>
        <end position="277"/>
    </location>
</feature>
<dbReference type="NCBIfam" id="TIGR00464">
    <property type="entry name" value="gltX_bact"/>
    <property type="match status" value="1"/>
</dbReference>